<sequence>MEVFLPQSYCDFDFAAMPQKLQETFLRLPLLVEFWHKDRLAKDLLLGVARLQLSNVLTSEKTRFLGPHGNHCWRQTFIEVAPVMSVEGSKGKVADLSYTITLADYGLVKVREVVVSESSQVLSSAVQNPPPAPPVQPPPEHAVEPRETLEYKAVLQLEAWKETQEEIFSSQLKKKELAHLQDLAEQWNRRDKEREAIVKKKVAECTALQEQLQKTLADVEKRERQLASDEIEFNKARAELQLERERSIQERQDSIRRVRDDCHHQIELEKLKTKQLEEDKLRLQQQLQEAEHKFKLLDKEFHQYKEQQSSKPEIRLQSEINLLTLEKVELERKLESTTKSKLHYKQQWGRALKELARIKQREQENAMARLKKQQEELEQMRLRYLAAEEKDIVKNDRLELEEIRNELNRLRLQEDRRQAPDSQNTADQRLAGSGSHKQDEGLDDFLSRLIEERDTLLRTGVYTHEDRIISELDRQIRETMAKRSIR</sequence>
<accession>A0ABN9B7P2</accession>
<evidence type="ECO:0000256" key="2">
    <source>
        <dbReference type="SAM" id="MobiDB-lite"/>
    </source>
</evidence>
<feature type="region of interest" description="Disordered" evidence="2">
    <location>
        <begin position="412"/>
        <end position="439"/>
    </location>
</feature>
<evidence type="ECO:0000256" key="1">
    <source>
        <dbReference type="SAM" id="Coils"/>
    </source>
</evidence>
<name>A0ABN9B7P2_9NEOB</name>
<gene>
    <name evidence="3" type="ORF">SPARVUS_LOCUS2310502</name>
</gene>
<proteinExistence type="predicted"/>
<protein>
    <recommendedName>
        <fullName evidence="5">Centrosomal protein of 120 kDa</fullName>
    </recommendedName>
</protein>
<dbReference type="EMBL" id="CATNWA010002711">
    <property type="protein sequence ID" value="CAI9543594.1"/>
    <property type="molecule type" value="Genomic_DNA"/>
</dbReference>
<evidence type="ECO:0000313" key="3">
    <source>
        <dbReference type="EMBL" id="CAI9543594.1"/>
    </source>
</evidence>
<dbReference type="PANTHER" id="PTHR21574">
    <property type="entry name" value="CENTROSOMAL PROTEIN OF 120 KDA"/>
    <property type="match status" value="1"/>
</dbReference>
<feature type="coiled-coil region" evidence="1">
    <location>
        <begin position="202"/>
        <end position="239"/>
    </location>
</feature>
<evidence type="ECO:0000313" key="4">
    <source>
        <dbReference type="Proteomes" id="UP001162483"/>
    </source>
</evidence>
<reference evidence="3" key="1">
    <citation type="submission" date="2023-05" db="EMBL/GenBank/DDBJ databases">
        <authorList>
            <person name="Stuckert A."/>
        </authorList>
    </citation>
    <scope>NUCLEOTIDE SEQUENCE</scope>
</reference>
<dbReference type="Proteomes" id="UP001162483">
    <property type="component" value="Unassembled WGS sequence"/>
</dbReference>
<keyword evidence="1" id="KW-0175">Coiled coil</keyword>
<dbReference type="InterPro" id="IPR039893">
    <property type="entry name" value="CEP120-like"/>
</dbReference>
<evidence type="ECO:0008006" key="5">
    <source>
        <dbReference type="Google" id="ProtNLM"/>
    </source>
</evidence>
<comment type="caution">
    <text evidence="3">The sequence shown here is derived from an EMBL/GenBank/DDBJ whole genome shotgun (WGS) entry which is preliminary data.</text>
</comment>
<organism evidence="3 4">
    <name type="scientific">Staurois parvus</name>
    <dbReference type="NCBI Taxonomy" id="386267"/>
    <lineage>
        <taxon>Eukaryota</taxon>
        <taxon>Metazoa</taxon>
        <taxon>Chordata</taxon>
        <taxon>Craniata</taxon>
        <taxon>Vertebrata</taxon>
        <taxon>Euteleostomi</taxon>
        <taxon>Amphibia</taxon>
        <taxon>Batrachia</taxon>
        <taxon>Anura</taxon>
        <taxon>Neobatrachia</taxon>
        <taxon>Ranoidea</taxon>
        <taxon>Ranidae</taxon>
        <taxon>Staurois</taxon>
    </lineage>
</organism>
<keyword evidence="4" id="KW-1185">Reference proteome</keyword>
<dbReference type="PANTHER" id="PTHR21574:SF0">
    <property type="entry name" value="CENTROSOMAL PROTEIN OF 120 KDA"/>
    <property type="match status" value="1"/>
</dbReference>